<proteinExistence type="predicted"/>
<accession>A0A239AC97</accession>
<reference evidence="3" key="1">
    <citation type="submission" date="2017-06" db="EMBL/GenBank/DDBJ databases">
        <authorList>
            <person name="Varghese N."/>
            <person name="Submissions S."/>
        </authorList>
    </citation>
    <scope>NUCLEOTIDE SEQUENCE [LARGE SCALE GENOMIC DNA]</scope>
    <source>
        <strain evidence="3">DSM 15668</strain>
    </source>
</reference>
<dbReference type="OrthoDB" id="9811121at2"/>
<dbReference type="InterPro" id="IPR036526">
    <property type="entry name" value="C-N_Hydrolase_sf"/>
</dbReference>
<dbReference type="PANTHER" id="PTHR23088:SF27">
    <property type="entry name" value="DEAMINATED GLUTATHIONE AMIDASE"/>
    <property type="match status" value="1"/>
</dbReference>
<dbReference type="Proteomes" id="UP000198405">
    <property type="component" value="Unassembled WGS sequence"/>
</dbReference>
<organism evidence="2 3">
    <name type="scientific">Desulfurobacterium atlanticum</name>
    <dbReference type="NCBI Taxonomy" id="240169"/>
    <lineage>
        <taxon>Bacteria</taxon>
        <taxon>Pseudomonadati</taxon>
        <taxon>Aquificota</taxon>
        <taxon>Aquificia</taxon>
        <taxon>Desulfurobacteriales</taxon>
        <taxon>Desulfurobacteriaceae</taxon>
        <taxon>Desulfurobacterium</taxon>
    </lineage>
</organism>
<gene>
    <name evidence="2" type="ORF">SAMN06265340_1199</name>
</gene>
<dbReference type="AlphaFoldDB" id="A0A239AC97"/>
<dbReference type="SUPFAM" id="SSF56317">
    <property type="entry name" value="Carbon-nitrogen hydrolase"/>
    <property type="match status" value="1"/>
</dbReference>
<feature type="domain" description="CN hydrolase" evidence="1">
    <location>
        <begin position="1"/>
        <end position="230"/>
    </location>
</feature>
<evidence type="ECO:0000313" key="3">
    <source>
        <dbReference type="Proteomes" id="UP000198405"/>
    </source>
</evidence>
<dbReference type="InterPro" id="IPR003010">
    <property type="entry name" value="C-N_Hydrolase"/>
</dbReference>
<evidence type="ECO:0000259" key="1">
    <source>
        <dbReference type="PROSITE" id="PS50263"/>
    </source>
</evidence>
<dbReference type="GO" id="GO:0016787">
    <property type="term" value="F:hydrolase activity"/>
    <property type="evidence" value="ECO:0007669"/>
    <property type="project" value="UniProtKB-KW"/>
</dbReference>
<dbReference type="PROSITE" id="PS50263">
    <property type="entry name" value="CN_HYDROLASE"/>
    <property type="match status" value="1"/>
</dbReference>
<keyword evidence="2" id="KW-0378">Hydrolase</keyword>
<dbReference type="PANTHER" id="PTHR23088">
    <property type="entry name" value="NITRILASE-RELATED"/>
    <property type="match status" value="1"/>
</dbReference>
<keyword evidence="3" id="KW-1185">Reference proteome</keyword>
<name>A0A239AC97_9BACT</name>
<dbReference type="Gene3D" id="3.60.110.10">
    <property type="entry name" value="Carbon-nitrogen hydrolase"/>
    <property type="match status" value="1"/>
</dbReference>
<protein>
    <submittedName>
        <fullName evidence="2">Predicted amidohydrolase</fullName>
    </submittedName>
</protein>
<dbReference type="RefSeq" id="WP_089323753.1">
    <property type="nucleotide sequence ID" value="NZ_FZOB01000019.1"/>
</dbReference>
<dbReference type="Pfam" id="PF00795">
    <property type="entry name" value="CN_hydrolase"/>
    <property type="match status" value="1"/>
</dbReference>
<sequence length="244" mass="27548">MKVSVIQFNTEAGEFNRNWNRSLTFLNFCDDNSIVVFPEVFSTEFAYDCMDEAAKFGLTVLDFLIKLSESSGSVFVFTVIEKGLNGFYNVVKVIDCGKEVLSRPKIKLFKPFEEDKYFKSGKFPDDLKVVETSKGIIAPLICFELRFSEFFLHFLKENVQIVTISAQWGRARKKHWEILLRARAIENQVFVVGANGTGDMAGSSAIIDPWGRVLGDMGDGEGVISADISLSVIEQVRRKLPMER</sequence>
<evidence type="ECO:0000313" key="2">
    <source>
        <dbReference type="EMBL" id="SNR93257.1"/>
    </source>
</evidence>
<dbReference type="EMBL" id="FZOB01000019">
    <property type="protein sequence ID" value="SNR93257.1"/>
    <property type="molecule type" value="Genomic_DNA"/>
</dbReference>